<dbReference type="Pfam" id="PF13830">
    <property type="entry name" value="DUF4192"/>
    <property type="match status" value="1"/>
</dbReference>
<dbReference type="AlphaFoldDB" id="A0A7J5BSV7"/>
<dbReference type="RefSeq" id="WP_158040477.1">
    <property type="nucleotide sequence ID" value="NZ_JACCFV010000001.1"/>
</dbReference>
<protein>
    <submittedName>
        <fullName evidence="1">DUF4192 family protein</fullName>
    </submittedName>
</protein>
<keyword evidence="2" id="KW-1185">Reference proteome</keyword>
<sequence length="361" mass="37956">MSNHRLLAPGDLLVAVDTVIGAPPSRSLVLLPVTGGHAPAIIRIDLPPDHAHPDATALRAYVSNALGYVLRVPGTTAVVAAVYRDRPSGDDGRLVRALARAAHRAGTPLLAAVWRSTDAWGVHDVGTSIERSHRGHDGRAARSSVGPVGEPGVAAEPVVFADARRIDAPEARPAVERRAFELAFADAEHIDDRRGVVRAWERLLAGTARPSSADGDDRCVTATARDRVTILQQLRSTTGRERLLAAAAFGPDGPNDLGGVWDALFVDGSPVPGVPGAVPVPDHRRLLAARDALETLRGLAPARRGDLTACLGWLAWAGGNSSKAAGYAALAIDHDPLHDLGALVHWMTGRGVVAPWFGLPM</sequence>
<organism evidence="1 2">
    <name type="scientific">Pseudoclavibacter chungangensis</name>
    <dbReference type="NCBI Taxonomy" id="587635"/>
    <lineage>
        <taxon>Bacteria</taxon>
        <taxon>Bacillati</taxon>
        <taxon>Actinomycetota</taxon>
        <taxon>Actinomycetes</taxon>
        <taxon>Micrococcales</taxon>
        <taxon>Microbacteriaceae</taxon>
        <taxon>Pseudoclavibacter</taxon>
    </lineage>
</organism>
<dbReference type="OrthoDB" id="4954868at2"/>
<reference evidence="1 2" key="1">
    <citation type="submission" date="2019-09" db="EMBL/GenBank/DDBJ databases">
        <title>Phylogeny of genus Pseudoclavibacter and closely related genus.</title>
        <authorList>
            <person name="Li Y."/>
        </authorList>
    </citation>
    <scope>NUCLEOTIDE SEQUENCE [LARGE SCALE GENOMIC DNA]</scope>
    <source>
        <strain evidence="1 2">DSM 23821</strain>
    </source>
</reference>
<comment type="caution">
    <text evidence="1">The sequence shown here is derived from an EMBL/GenBank/DDBJ whole genome shotgun (WGS) entry which is preliminary data.</text>
</comment>
<accession>A0A7J5BSV7</accession>
<proteinExistence type="predicted"/>
<name>A0A7J5BSV7_9MICO</name>
<evidence type="ECO:0000313" key="2">
    <source>
        <dbReference type="Proteomes" id="UP000467240"/>
    </source>
</evidence>
<gene>
    <name evidence="1" type="ORF">F8O01_08700</name>
</gene>
<dbReference type="Proteomes" id="UP000467240">
    <property type="component" value="Unassembled WGS sequence"/>
</dbReference>
<dbReference type="InterPro" id="IPR025447">
    <property type="entry name" value="DUF4192"/>
</dbReference>
<evidence type="ECO:0000313" key="1">
    <source>
        <dbReference type="EMBL" id="KAB1657312.1"/>
    </source>
</evidence>
<dbReference type="EMBL" id="WBJZ01000009">
    <property type="protein sequence ID" value="KAB1657312.1"/>
    <property type="molecule type" value="Genomic_DNA"/>
</dbReference>